<gene>
    <name evidence="4" type="primary">LOC106523338</name>
</gene>
<keyword evidence="3" id="KW-1185">Reference proteome</keyword>
<dbReference type="GO" id="GO:0048477">
    <property type="term" value="P:oogenesis"/>
    <property type="evidence" value="ECO:0007669"/>
    <property type="project" value="TreeGrafter"/>
</dbReference>
<dbReference type="Pfam" id="PF15676">
    <property type="entry name" value="S6OS1"/>
    <property type="match status" value="1"/>
</dbReference>
<feature type="region of interest" description="Disordered" evidence="2">
    <location>
        <begin position="169"/>
        <end position="210"/>
    </location>
</feature>
<dbReference type="GO" id="GO:0007129">
    <property type="term" value="P:homologous chromosome pairing at meiosis"/>
    <property type="evidence" value="ECO:0007669"/>
    <property type="project" value="TreeGrafter"/>
</dbReference>
<feature type="coiled-coil region" evidence="1">
    <location>
        <begin position="43"/>
        <end position="116"/>
    </location>
</feature>
<sequence>MNEEPYLTDNINRLLFQLALETRELSQKKNDINQQIKGCRDDIAENKSSIGAIQENLKKLEEQAGVAQSTVKKNKENAKTMKVTNKLLFQYEQTLKTELESRKANYNNDLEVFEERISSNRKTLQSHKDYYHQNPLAQKLLARQSEKEKIEDRIKAWDDQIMTKQKELEHLTDSTVSSFSTEELPDSAFGEQPTMEQGEELEHQANKDSVSSIIDISSIRLDQTANEDETSGNTTAEEIHEQNNAQDPPACFASPEKANEKIWSYHQQSHSDEMHSGAQDETLKEDQEQQLSGSGADDVPEDEMGAEDESRGPTEEKASAEEDRQETFQDVTPQPFLEKTTVLSTPAFQFNFSPSSSPHQGTSDTKSPAFMFSLNSNVSSSSFSGFGFDMGSSQEEDSSFTFTDSIFSEKKAVEAKPSSGPEFLFNEPEQSEGFQFAFNTTNPQSASKQNEDEFPFSFNF</sequence>
<proteinExistence type="predicted"/>
<dbReference type="PANTHER" id="PTHR35449:SF1">
    <property type="entry name" value="PROTEIN SIX6OS1"/>
    <property type="match status" value="1"/>
</dbReference>
<dbReference type="KEGG" id="alim:106523338"/>
<feature type="compositionally biased region" description="Basic and acidic residues" evidence="2">
    <location>
        <begin position="308"/>
        <end position="327"/>
    </location>
</feature>
<feature type="compositionally biased region" description="Acidic residues" evidence="2">
    <location>
        <begin position="298"/>
        <end position="307"/>
    </location>
</feature>
<dbReference type="PANTHER" id="PTHR35449">
    <property type="entry name" value="PROTEIN SIX6OS1"/>
    <property type="match status" value="1"/>
</dbReference>
<evidence type="ECO:0000313" key="4">
    <source>
        <dbReference type="RefSeq" id="XP_013872181.1"/>
    </source>
</evidence>
<feature type="region of interest" description="Disordered" evidence="2">
    <location>
        <begin position="265"/>
        <end position="368"/>
    </location>
</feature>
<keyword evidence="1" id="KW-0175">Coiled coil</keyword>
<dbReference type="RefSeq" id="XP_013872181.1">
    <property type="nucleotide sequence ID" value="XM_014016727.1"/>
</dbReference>
<accession>A0A2I4BWQ9</accession>
<dbReference type="AlphaFoldDB" id="A0A2I4BWQ9"/>
<protein>
    <submittedName>
        <fullName evidence="4">Uncharacterized protein LOC106523338 isoform X1</fullName>
    </submittedName>
</protein>
<feature type="compositionally biased region" description="Polar residues" evidence="2">
    <location>
        <begin position="341"/>
        <end position="366"/>
    </location>
</feature>
<dbReference type="GO" id="GO:0007283">
    <property type="term" value="P:spermatogenesis"/>
    <property type="evidence" value="ECO:0007669"/>
    <property type="project" value="TreeGrafter"/>
</dbReference>
<organism evidence="3 4">
    <name type="scientific">Austrofundulus limnaeus</name>
    <name type="common">Annual killifish</name>
    <dbReference type="NCBI Taxonomy" id="52670"/>
    <lineage>
        <taxon>Eukaryota</taxon>
        <taxon>Metazoa</taxon>
        <taxon>Chordata</taxon>
        <taxon>Craniata</taxon>
        <taxon>Vertebrata</taxon>
        <taxon>Euteleostomi</taxon>
        <taxon>Actinopterygii</taxon>
        <taxon>Neopterygii</taxon>
        <taxon>Teleostei</taxon>
        <taxon>Neoteleostei</taxon>
        <taxon>Acanthomorphata</taxon>
        <taxon>Ovalentaria</taxon>
        <taxon>Atherinomorphae</taxon>
        <taxon>Cyprinodontiformes</taxon>
        <taxon>Rivulidae</taxon>
        <taxon>Austrofundulus</taxon>
    </lineage>
</organism>
<evidence type="ECO:0000313" key="3">
    <source>
        <dbReference type="Proteomes" id="UP000192220"/>
    </source>
</evidence>
<reference evidence="4" key="1">
    <citation type="submission" date="2025-08" db="UniProtKB">
        <authorList>
            <consortium name="RefSeq"/>
        </authorList>
    </citation>
    <scope>IDENTIFICATION</scope>
    <source>
        <strain evidence="4">Quisiro</strain>
        <tissue evidence="4">Liver</tissue>
    </source>
</reference>
<dbReference type="InterPro" id="IPR031380">
    <property type="entry name" value="SIX6OS1"/>
</dbReference>
<dbReference type="STRING" id="52670.A0A2I4BWQ9"/>
<dbReference type="GO" id="GO:0010705">
    <property type="term" value="P:meiotic DNA double-strand break processing involved in reciprocal meiotic recombination"/>
    <property type="evidence" value="ECO:0007669"/>
    <property type="project" value="TreeGrafter"/>
</dbReference>
<dbReference type="GO" id="GO:0000801">
    <property type="term" value="C:central element"/>
    <property type="evidence" value="ECO:0007669"/>
    <property type="project" value="TreeGrafter"/>
</dbReference>
<evidence type="ECO:0000256" key="1">
    <source>
        <dbReference type="SAM" id="Coils"/>
    </source>
</evidence>
<dbReference type="Proteomes" id="UP000192220">
    <property type="component" value="Unplaced"/>
</dbReference>
<name>A0A2I4BWQ9_AUSLI</name>
<dbReference type="InParanoid" id="A0A2I4BWQ9"/>
<feature type="unsure residue" description="D or N" evidence="4">
    <location>
        <position position="42"/>
    </location>
</feature>
<evidence type="ECO:0000256" key="2">
    <source>
        <dbReference type="SAM" id="MobiDB-lite"/>
    </source>
</evidence>
<dbReference type="OrthoDB" id="8961345at2759"/>